<feature type="compositionally biased region" description="Basic and acidic residues" evidence="1">
    <location>
        <begin position="525"/>
        <end position="534"/>
    </location>
</feature>
<dbReference type="Proteomes" id="UP000326939">
    <property type="component" value="Chromosome 2"/>
</dbReference>
<dbReference type="InterPro" id="IPR056717">
    <property type="entry name" value="DUF7815"/>
</dbReference>
<dbReference type="PANTHER" id="PTHR36308:SF1">
    <property type="entry name" value="DENTIN SIALOPHOSPHOPROTEIN-RELATED"/>
    <property type="match status" value="1"/>
</dbReference>
<dbReference type="Pfam" id="PF25122">
    <property type="entry name" value="DUF7815"/>
    <property type="match status" value="1"/>
</dbReference>
<name>A0A5N5NQ45_9ROSI</name>
<organism evidence="3 4">
    <name type="scientific">Salix brachista</name>
    <dbReference type="NCBI Taxonomy" id="2182728"/>
    <lineage>
        <taxon>Eukaryota</taxon>
        <taxon>Viridiplantae</taxon>
        <taxon>Streptophyta</taxon>
        <taxon>Embryophyta</taxon>
        <taxon>Tracheophyta</taxon>
        <taxon>Spermatophyta</taxon>
        <taxon>Magnoliopsida</taxon>
        <taxon>eudicotyledons</taxon>
        <taxon>Gunneridae</taxon>
        <taxon>Pentapetalae</taxon>
        <taxon>rosids</taxon>
        <taxon>fabids</taxon>
        <taxon>Malpighiales</taxon>
        <taxon>Salicaceae</taxon>
        <taxon>Saliceae</taxon>
        <taxon>Salix</taxon>
    </lineage>
</organism>
<feature type="region of interest" description="Disordered" evidence="1">
    <location>
        <begin position="515"/>
        <end position="534"/>
    </location>
</feature>
<accession>A0A5N5NQ45</accession>
<evidence type="ECO:0000259" key="2">
    <source>
        <dbReference type="Pfam" id="PF25122"/>
    </source>
</evidence>
<dbReference type="AlphaFoldDB" id="A0A5N5NQ45"/>
<evidence type="ECO:0000313" key="4">
    <source>
        <dbReference type="Proteomes" id="UP000326939"/>
    </source>
</evidence>
<protein>
    <recommendedName>
        <fullName evidence="2">DUF7815 domain-containing protein</fullName>
    </recommendedName>
</protein>
<evidence type="ECO:0000313" key="3">
    <source>
        <dbReference type="EMBL" id="KAB5569634.1"/>
    </source>
</evidence>
<sequence>MFVQKKPADPRKLIVFFIIEVKKEESEISTRTRQTVLLLTMAFEIPEDDIRELQISLRKEAGLTSYNLEENEWLPDLASLNDSSISDIDPSPPYLRCKNCRGRLLRGVNSTICVFCGRQHNQDIPPDPIKFMSTFGSRWFLQSLHLDGSEIVGSIIEAKELNRRQSTSRNEFPLSELLDLEIRWPSESERPETSVADKTPAQNLSTLNLGGVDLNNFFGEPKVDSVPALSQEQLTLSKQMDATGGNAVHGHENLSLFENVQPSETIGGSDKDVSGDWSSGWEAEFQSASSGTQHRESKTSVPFVSSSSVDLSAHMDSVFGPAKDVSEGKTNENATSSASSSFKDDLWSIPGTGVAGQDVLFKLDINDEGGGRRGTTNNSSMMNVDWIQDNQWQTTTTTSKSDENKTNDENDDSFDAWNDFTGSSVQMPSNNSVKQDMLPYVDQASEINLFGGSSISQDVDFGSISQPDFFSGALNNQNGSSEANVMQTETYVSDRKIIVDANLDRSRQSFEKRIDSLNQDDGNTEDLKKGENTRSKADEAEMLMSQMHDLSFMLESNLSVPQKIESFSSSSKD</sequence>
<proteinExistence type="predicted"/>
<dbReference type="EMBL" id="VDCV01000002">
    <property type="protein sequence ID" value="KAB5569634.1"/>
    <property type="molecule type" value="Genomic_DNA"/>
</dbReference>
<keyword evidence="4" id="KW-1185">Reference proteome</keyword>
<comment type="caution">
    <text evidence="3">The sequence shown here is derived from an EMBL/GenBank/DDBJ whole genome shotgun (WGS) entry which is preliminary data.</text>
</comment>
<gene>
    <name evidence="3" type="ORF">DKX38_003427</name>
</gene>
<dbReference type="PANTHER" id="PTHR36308">
    <property type="entry name" value="DENTIN SIALOPHOSPHOPROTEIN-RELATED"/>
    <property type="match status" value="1"/>
</dbReference>
<evidence type="ECO:0000256" key="1">
    <source>
        <dbReference type="SAM" id="MobiDB-lite"/>
    </source>
</evidence>
<reference evidence="4" key="1">
    <citation type="journal article" date="2019" name="Gigascience">
        <title>De novo genome assembly of the endangered Acer yangbiense, a plant species with extremely small populations endemic to Yunnan Province, China.</title>
        <authorList>
            <person name="Yang J."/>
            <person name="Wariss H.M."/>
            <person name="Tao L."/>
            <person name="Zhang R."/>
            <person name="Yun Q."/>
            <person name="Hollingsworth P."/>
            <person name="Dao Z."/>
            <person name="Luo G."/>
            <person name="Guo H."/>
            <person name="Ma Y."/>
            <person name="Sun W."/>
        </authorList>
    </citation>
    <scope>NUCLEOTIDE SEQUENCE [LARGE SCALE GENOMIC DNA]</scope>
    <source>
        <strain evidence="4">cv. br00</strain>
    </source>
</reference>
<feature type="region of interest" description="Disordered" evidence="1">
    <location>
        <begin position="320"/>
        <end position="343"/>
    </location>
</feature>
<feature type="domain" description="DUF7815" evidence="2">
    <location>
        <begin position="93"/>
        <end position="119"/>
    </location>
</feature>
<feature type="region of interest" description="Disordered" evidence="1">
    <location>
        <begin position="395"/>
        <end position="414"/>
    </location>
</feature>
<feature type="region of interest" description="Disordered" evidence="1">
    <location>
        <begin position="260"/>
        <end position="301"/>
    </location>
</feature>